<dbReference type="InterPro" id="IPR040086">
    <property type="entry name" value="MJ0683-like"/>
</dbReference>
<dbReference type="SFLD" id="SFLDS00029">
    <property type="entry name" value="Radical_SAM"/>
    <property type="match status" value="1"/>
</dbReference>
<reference evidence="4" key="1">
    <citation type="journal article" date="2020" name="mSystems">
        <title>Genome- and Community-Level Interaction Insights into Carbon Utilization and Element Cycling Functions of Hydrothermarchaeota in Hydrothermal Sediment.</title>
        <authorList>
            <person name="Zhou Z."/>
            <person name="Liu Y."/>
            <person name="Xu W."/>
            <person name="Pan J."/>
            <person name="Luo Z.H."/>
            <person name="Li M."/>
        </authorList>
    </citation>
    <scope>NUCLEOTIDE SEQUENCE [LARGE SCALE GENOMIC DNA]</scope>
    <source>
        <strain evidence="4">SpSt-468</strain>
    </source>
</reference>
<evidence type="ECO:0008006" key="5">
    <source>
        <dbReference type="Google" id="ProtNLM"/>
    </source>
</evidence>
<organism evidence="4">
    <name type="scientific">Candidatus Methanomethylicus mesodigestus</name>
    <dbReference type="NCBI Taxonomy" id="1867258"/>
    <lineage>
        <taxon>Archaea</taxon>
        <taxon>Thermoproteota</taxon>
        <taxon>Methanosuratincolia</taxon>
        <taxon>Candidatus Methanomethylicales</taxon>
        <taxon>Candidatus Methanomethylicaceae</taxon>
        <taxon>Candidatus Methanomethylicus</taxon>
    </lineage>
</organism>
<evidence type="ECO:0000256" key="3">
    <source>
        <dbReference type="ARBA" id="ARBA00023014"/>
    </source>
</evidence>
<name>A0A7C3J532_9CREN</name>
<dbReference type="GO" id="GO:0046872">
    <property type="term" value="F:metal ion binding"/>
    <property type="evidence" value="ECO:0007669"/>
    <property type="project" value="UniProtKB-KW"/>
</dbReference>
<keyword evidence="1" id="KW-0479">Metal-binding</keyword>
<dbReference type="InterPro" id="IPR007197">
    <property type="entry name" value="rSAM"/>
</dbReference>
<dbReference type="GO" id="GO:0051536">
    <property type="term" value="F:iron-sulfur cluster binding"/>
    <property type="evidence" value="ECO:0007669"/>
    <property type="project" value="UniProtKB-KW"/>
</dbReference>
<keyword evidence="3" id="KW-0411">Iron-sulfur</keyword>
<dbReference type="PANTHER" id="PTHR43432">
    <property type="entry name" value="SLR0285 PROTEIN"/>
    <property type="match status" value="1"/>
</dbReference>
<accession>A0A7C3J532</accession>
<dbReference type="SFLD" id="SFLDG01084">
    <property type="entry name" value="Uncharacterised_Radical_SAM_Su"/>
    <property type="match status" value="1"/>
</dbReference>
<dbReference type="EMBL" id="DSTX01000013">
    <property type="protein sequence ID" value="HFK21263.1"/>
    <property type="molecule type" value="Genomic_DNA"/>
</dbReference>
<dbReference type="GO" id="GO:0003824">
    <property type="term" value="F:catalytic activity"/>
    <property type="evidence" value="ECO:0007669"/>
    <property type="project" value="InterPro"/>
</dbReference>
<proteinExistence type="predicted"/>
<dbReference type="AlphaFoldDB" id="A0A7C3J532"/>
<dbReference type="Gene3D" id="3.80.30.30">
    <property type="match status" value="1"/>
</dbReference>
<gene>
    <name evidence="4" type="ORF">ENS19_08330</name>
</gene>
<evidence type="ECO:0000256" key="1">
    <source>
        <dbReference type="ARBA" id="ARBA00022723"/>
    </source>
</evidence>
<evidence type="ECO:0000313" key="4">
    <source>
        <dbReference type="EMBL" id="HFK21263.1"/>
    </source>
</evidence>
<protein>
    <recommendedName>
        <fullName evidence="5">Radical SAM protein</fullName>
    </recommendedName>
</protein>
<comment type="caution">
    <text evidence="4">The sequence shown here is derived from an EMBL/GenBank/DDBJ whole genome shotgun (WGS) entry which is preliminary data.</text>
</comment>
<evidence type="ECO:0000256" key="2">
    <source>
        <dbReference type="ARBA" id="ARBA00023004"/>
    </source>
</evidence>
<sequence>MAEQNRTIVIAEMPIPHILTPARKTIIHGWHFPLSSGRRECSSERILLNPYSGCSVECPECYARAYGGAFSLWNKSGIITVKIDIAERLQRELSRLRWAACGYLSPVTDPFQTLESAYHLSEACIDTFLDLDLPVEIVTKRGESVPVRVLERMADHPYGHCFCQYTVLSLEREVQLFFAPGGSSPNSQLDAMRLSSELGLFTILRIDPILPGINDGAQAIEQLVQAAKERGCKHVIASFCDLNLRTKKQVFDSVGRYDESIRAYWRSLYDERQGSGIHAKLGYRLEKAELLRSICNKYGLTFALCMEFAFTEGKYEGLNSRFMTSSSCEGKQVPMYSRESLTEKFRPVKGCTGACLNCAKIKKPPPCGKPELAKCGALKYSDYLKL</sequence>
<keyword evidence="2" id="KW-0408">Iron</keyword>
<dbReference type="PANTHER" id="PTHR43432:SF3">
    <property type="entry name" value="SLR0285 PROTEIN"/>
    <property type="match status" value="1"/>
</dbReference>